<protein>
    <submittedName>
        <fullName evidence="2">Carbonic anhydrase 3, isoform CRA_a</fullName>
    </submittedName>
</protein>
<reference evidence="3" key="1">
    <citation type="submission" date="2005-09" db="EMBL/GenBank/DDBJ databases">
        <authorList>
            <person name="Mural R.J."/>
            <person name="Li P.W."/>
            <person name="Adams M.D."/>
            <person name="Amanatides P.G."/>
            <person name="Baden-Tillson H."/>
            <person name="Barnstead M."/>
            <person name="Chin S.H."/>
            <person name="Dew I."/>
            <person name="Evans C.A."/>
            <person name="Ferriera S."/>
            <person name="Flanigan M."/>
            <person name="Fosler C."/>
            <person name="Glodek A."/>
            <person name="Gu Z."/>
            <person name="Holt R.A."/>
            <person name="Jennings D."/>
            <person name="Kraft C.L."/>
            <person name="Lu F."/>
            <person name="Nguyen T."/>
            <person name="Nusskern D.R."/>
            <person name="Pfannkoch C.M."/>
            <person name="Sitter C."/>
            <person name="Sutton G.G."/>
            <person name="Venter J.C."/>
            <person name="Wang Z."/>
            <person name="Woodage T."/>
            <person name="Zheng X.H."/>
            <person name="Zhong F."/>
        </authorList>
    </citation>
    <scope>NUCLEOTIDE SEQUENCE [LARGE SCALE GENOMIC DNA]</scope>
    <source>
        <strain>BN</strain>
        <strain evidence="3">Sprague-Dawley</strain>
    </source>
</reference>
<evidence type="ECO:0000313" key="4">
    <source>
        <dbReference type="RGD" id="2241"/>
    </source>
</evidence>
<keyword evidence="1" id="KW-0812">Transmembrane</keyword>
<accession>A6IH12</accession>
<keyword evidence="1" id="KW-1133">Transmembrane helix</keyword>
<proteinExistence type="predicted"/>
<organism evidence="2 3">
    <name type="scientific">Rattus norvegicus</name>
    <name type="common">Rat</name>
    <dbReference type="NCBI Taxonomy" id="10116"/>
    <lineage>
        <taxon>Eukaryota</taxon>
        <taxon>Metazoa</taxon>
        <taxon>Chordata</taxon>
        <taxon>Craniata</taxon>
        <taxon>Vertebrata</taxon>
        <taxon>Euteleostomi</taxon>
        <taxon>Mammalia</taxon>
        <taxon>Eutheria</taxon>
        <taxon>Euarchontoglires</taxon>
        <taxon>Glires</taxon>
        <taxon>Rodentia</taxon>
        <taxon>Myomorpha</taxon>
        <taxon>Muroidea</taxon>
        <taxon>Muridae</taxon>
        <taxon>Murinae</taxon>
        <taxon>Rattus</taxon>
    </lineage>
</organism>
<dbReference type="Proteomes" id="UP000234681">
    <property type="component" value="Chromosome 2"/>
</dbReference>
<name>A6IH12_RAT</name>
<dbReference type="RGD" id="2241">
    <property type="gene designation" value="Ca3"/>
</dbReference>
<keyword evidence="1" id="KW-0472">Membrane</keyword>
<feature type="transmembrane region" description="Helical" evidence="1">
    <location>
        <begin position="71"/>
        <end position="93"/>
    </location>
</feature>
<dbReference type="EMBL" id="CH473961">
    <property type="protein sequence ID" value="EDM00959.1"/>
    <property type="molecule type" value="Genomic_DNA"/>
</dbReference>
<evidence type="ECO:0000313" key="3">
    <source>
        <dbReference type="Proteomes" id="UP000234681"/>
    </source>
</evidence>
<evidence type="ECO:0000313" key="2">
    <source>
        <dbReference type="EMBL" id="EDM00959.1"/>
    </source>
</evidence>
<dbReference type="AlphaFoldDB" id="A6IH12"/>
<evidence type="ECO:0000256" key="1">
    <source>
        <dbReference type="SAM" id="Phobius"/>
    </source>
</evidence>
<gene>
    <name evidence="2 4" type="primary">Ca3</name>
    <name evidence="2" type="ORF">rCG_41512</name>
</gene>
<sequence>MHTAGDLYKSGDFLELLPDNRSKQKQELSSAERQERPWLRSGVTPATMVLSTGMNFIQLPKGTTSHPLNCILKTSGMILLCSLGQYLMILALLRPS</sequence>